<proteinExistence type="predicted"/>
<keyword evidence="5" id="KW-0670">Pyruvate</keyword>
<dbReference type="Pfam" id="PF02775">
    <property type="entry name" value="TPP_enzyme_C"/>
    <property type="match status" value="1"/>
</dbReference>
<reference evidence="5" key="1">
    <citation type="submission" date="2020-11" db="EMBL/GenBank/DDBJ databases">
        <title>Carbohydrate-dependent, anaerobic sulfur respiration: A novel catabolism in halophilic archaea.</title>
        <authorList>
            <person name="Sorokin D.Y."/>
            <person name="Messina E."/>
            <person name="Smedile F."/>
            <person name="La Cono V."/>
            <person name="Hallsworth J.E."/>
            <person name="Yakimov M.M."/>
        </authorList>
    </citation>
    <scope>NUCLEOTIDE SEQUENCE</scope>
    <source>
        <strain evidence="5">HSR12-1</strain>
    </source>
</reference>
<dbReference type="GO" id="GO:0047553">
    <property type="term" value="F:2-oxoglutarate synthase activity"/>
    <property type="evidence" value="ECO:0007669"/>
    <property type="project" value="UniProtKB-EC"/>
</dbReference>
<feature type="domain" description="Thiamine pyrophosphate enzyme TPP-binding" evidence="4">
    <location>
        <begin position="54"/>
        <end position="227"/>
    </location>
</feature>
<dbReference type="GeneID" id="68856188"/>
<dbReference type="AlphaFoldDB" id="A0A897N3A1"/>
<dbReference type="NCBIfam" id="NF008819">
    <property type="entry name" value="PRK11865.1"/>
    <property type="match status" value="1"/>
</dbReference>
<dbReference type="EC" id="1.2.7.11" evidence="5"/>
<comment type="subunit">
    <text evidence="1">Heterotetramer of one alpha, one beta, one delta and one gamma chain.</text>
</comment>
<dbReference type="InterPro" id="IPR029061">
    <property type="entry name" value="THDP-binding"/>
</dbReference>
<dbReference type="PANTHER" id="PTHR42897:SF2">
    <property type="entry name" value="PYRUVATE SYNTHASE SUBUNIT PORB"/>
    <property type="match status" value="1"/>
</dbReference>
<evidence type="ECO:0000313" key="6">
    <source>
        <dbReference type="Proteomes" id="UP000663525"/>
    </source>
</evidence>
<feature type="region of interest" description="Disordered" evidence="3">
    <location>
        <begin position="158"/>
        <end position="180"/>
    </location>
</feature>
<dbReference type="InterPro" id="IPR011766">
    <property type="entry name" value="TPP_enzyme_TPP-bd"/>
</dbReference>
<dbReference type="EC" id="1.2.7.1" evidence="5"/>
<keyword evidence="2 5" id="KW-0560">Oxidoreductase</keyword>
<sequence>MSSDLQDQDYTDQLEHEDELWNPGHRACAGCGPALAMKYITEAAGENTIVANATGCMEVISTPYPESSWGTSYIHNIFENAASVAAGVEAAYQAFDRRDPDHLDVQDEDDVNIIAIGGDGATADIGFRALSGMMERGHDVLYIMYDNEAYMNTGVQRSSQTPFGAETTTSPAGKESIGNDTNKKDMASIAADHGVPYVATASISNPHDFKQKVEKALEIDGPKFLHVYAPCPVGWGFDSAKTVELAEMAVKTGLFPVFEMEDGEITSVNKIRDREPIDEWLEPQGRFKHLFKDEEKGEAAIEELQEWIDKRAEDLGLDA</sequence>
<organism evidence="5 6">
    <name type="scientific">Halapricum desulfuricans</name>
    <dbReference type="NCBI Taxonomy" id="2841257"/>
    <lineage>
        <taxon>Archaea</taxon>
        <taxon>Methanobacteriati</taxon>
        <taxon>Methanobacteriota</taxon>
        <taxon>Stenosarchaea group</taxon>
        <taxon>Halobacteria</taxon>
        <taxon>Halobacteriales</taxon>
        <taxon>Haloarculaceae</taxon>
        <taxon>Halapricum</taxon>
    </lineage>
</organism>
<dbReference type="InterPro" id="IPR051479">
    <property type="entry name" value="PorB-like"/>
</dbReference>
<feature type="compositionally biased region" description="Polar residues" evidence="3">
    <location>
        <begin position="158"/>
        <end position="171"/>
    </location>
</feature>
<dbReference type="Proteomes" id="UP000663525">
    <property type="component" value="Chromosome"/>
</dbReference>
<gene>
    <name evidence="5" type="primary">porB2</name>
    <name evidence="5" type="ORF">HSR121_2641</name>
</gene>
<evidence type="ECO:0000259" key="4">
    <source>
        <dbReference type="Pfam" id="PF02775"/>
    </source>
</evidence>
<dbReference type="RefSeq" id="WP_229113434.1">
    <property type="nucleotide sequence ID" value="NZ_CP064787.1"/>
</dbReference>
<evidence type="ECO:0000313" key="5">
    <source>
        <dbReference type="EMBL" id="QSG06961.1"/>
    </source>
</evidence>
<protein>
    <submittedName>
        <fullName evidence="5">Pyruvate:ferredoxin oxidoreductase or related 2-oxoacid:ferredoxin oxidoreductase, beta subunit</fullName>
        <ecNumber evidence="5">1.2.7.1</ecNumber>
        <ecNumber evidence="5">1.2.7.11</ecNumber>
        <ecNumber evidence="5">1.2.7.3</ecNumber>
    </submittedName>
</protein>
<evidence type="ECO:0000256" key="1">
    <source>
        <dbReference type="ARBA" id="ARBA00011595"/>
    </source>
</evidence>
<accession>A0A897N3A1</accession>
<evidence type="ECO:0000256" key="3">
    <source>
        <dbReference type="SAM" id="MobiDB-lite"/>
    </source>
</evidence>
<dbReference type="EMBL" id="CP064787">
    <property type="protein sequence ID" value="QSG06961.1"/>
    <property type="molecule type" value="Genomic_DNA"/>
</dbReference>
<evidence type="ECO:0000256" key="2">
    <source>
        <dbReference type="ARBA" id="ARBA00023002"/>
    </source>
</evidence>
<dbReference type="GO" id="GO:0030976">
    <property type="term" value="F:thiamine pyrophosphate binding"/>
    <property type="evidence" value="ECO:0007669"/>
    <property type="project" value="InterPro"/>
</dbReference>
<dbReference type="CDD" id="cd03376">
    <property type="entry name" value="TPP_PFOR_porB_like"/>
    <property type="match status" value="1"/>
</dbReference>
<dbReference type="Gene3D" id="3.40.50.970">
    <property type="match status" value="2"/>
</dbReference>
<dbReference type="GO" id="GO:0019164">
    <property type="term" value="F:pyruvate synthase activity"/>
    <property type="evidence" value="ECO:0007669"/>
    <property type="project" value="UniProtKB-EC"/>
</dbReference>
<dbReference type="SUPFAM" id="SSF52518">
    <property type="entry name" value="Thiamin diphosphate-binding fold (THDP-binding)"/>
    <property type="match status" value="1"/>
</dbReference>
<dbReference type="PANTHER" id="PTHR42897">
    <property type="entry name" value="PYRUVATE SYNTHASE SUBUNIT PORB"/>
    <property type="match status" value="1"/>
</dbReference>
<name>A0A897N3A1_9EURY</name>
<dbReference type="EC" id="1.2.7.3" evidence="5"/>